<gene>
    <name evidence="12" type="ORF">PV327_003491</name>
</gene>
<evidence type="ECO:0000256" key="1">
    <source>
        <dbReference type="ARBA" id="ARBA00004374"/>
    </source>
</evidence>
<evidence type="ECO:0000256" key="7">
    <source>
        <dbReference type="ARBA" id="ARBA00023128"/>
    </source>
</evidence>
<feature type="transmembrane region" description="Helical" evidence="11">
    <location>
        <begin position="198"/>
        <end position="216"/>
    </location>
</feature>
<dbReference type="AlphaFoldDB" id="A0AA39G522"/>
<dbReference type="PANTHER" id="PTHR10780">
    <property type="entry name" value="MITOCHONDRIAL CARRIER HOMOLOG"/>
    <property type="match status" value="1"/>
</dbReference>
<dbReference type="Gene3D" id="1.50.40.10">
    <property type="entry name" value="Mitochondrial carrier domain"/>
    <property type="match status" value="1"/>
</dbReference>
<dbReference type="Proteomes" id="UP001168972">
    <property type="component" value="Unassembled WGS sequence"/>
</dbReference>
<keyword evidence="3 9" id="KW-0812">Transmembrane</keyword>
<accession>A0AA39G522</accession>
<evidence type="ECO:0000313" key="12">
    <source>
        <dbReference type="EMBL" id="KAK0181186.1"/>
    </source>
</evidence>
<evidence type="ECO:0008006" key="14">
    <source>
        <dbReference type="Google" id="ProtNLM"/>
    </source>
</evidence>
<dbReference type="GO" id="GO:0005741">
    <property type="term" value="C:mitochondrial outer membrane"/>
    <property type="evidence" value="ECO:0007669"/>
    <property type="project" value="UniProtKB-SubCell"/>
</dbReference>
<evidence type="ECO:0000256" key="9">
    <source>
        <dbReference type="PROSITE-ProRule" id="PRU00282"/>
    </source>
</evidence>
<keyword evidence="5" id="KW-1000">Mitochondrion outer membrane</keyword>
<dbReference type="InterPro" id="IPR018108">
    <property type="entry name" value="MCP_transmembrane"/>
</dbReference>
<feature type="repeat" description="Solcar" evidence="9">
    <location>
        <begin position="130"/>
        <end position="218"/>
    </location>
</feature>
<proteinExistence type="inferred from homology"/>
<dbReference type="Pfam" id="PF00153">
    <property type="entry name" value="Mito_carr"/>
    <property type="match status" value="2"/>
</dbReference>
<reference evidence="12" key="1">
    <citation type="journal article" date="2023" name="bioRxiv">
        <title>Scaffold-level genome assemblies of two parasitoid biocontrol wasps reveal the parthenogenesis mechanism and an associated novel virus.</title>
        <authorList>
            <person name="Inwood S."/>
            <person name="Skelly J."/>
            <person name="Guhlin J."/>
            <person name="Harrop T."/>
            <person name="Goldson S."/>
            <person name="Dearden P."/>
        </authorList>
    </citation>
    <scope>NUCLEOTIDE SEQUENCE</scope>
    <source>
        <strain evidence="12">Lincoln</strain>
        <tissue evidence="12">Whole body</tissue>
    </source>
</reference>
<evidence type="ECO:0000256" key="4">
    <source>
        <dbReference type="ARBA" id="ARBA00022737"/>
    </source>
</evidence>
<comment type="caution">
    <text evidence="12">The sequence shown here is derived from an EMBL/GenBank/DDBJ whole genome shotgun (WGS) entry which is preliminary data.</text>
</comment>
<comment type="similarity">
    <text evidence="2 10">Belongs to the mitochondrial carrier (TC 2.A.29) family.</text>
</comment>
<evidence type="ECO:0000256" key="8">
    <source>
        <dbReference type="ARBA" id="ARBA00023136"/>
    </source>
</evidence>
<evidence type="ECO:0000313" key="13">
    <source>
        <dbReference type="Proteomes" id="UP001168972"/>
    </source>
</evidence>
<keyword evidence="6 11" id="KW-1133">Transmembrane helix</keyword>
<feature type="transmembrane region" description="Helical" evidence="11">
    <location>
        <begin position="228"/>
        <end position="248"/>
    </location>
</feature>
<dbReference type="SUPFAM" id="SSF103506">
    <property type="entry name" value="Mitochondrial carrier"/>
    <property type="match status" value="1"/>
</dbReference>
<keyword evidence="10" id="KW-0813">Transport</keyword>
<evidence type="ECO:0000256" key="11">
    <source>
        <dbReference type="SAM" id="Phobius"/>
    </source>
</evidence>
<dbReference type="PROSITE" id="PS50920">
    <property type="entry name" value="SOLCAR"/>
    <property type="match status" value="1"/>
</dbReference>
<evidence type="ECO:0000256" key="2">
    <source>
        <dbReference type="ARBA" id="ARBA00006375"/>
    </source>
</evidence>
<protein>
    <recommendedName>
        <fullName evidence="14">Mitochondrial carrier homolog 2</fullName>
    </recommendedName>
</protein>
<comment type="subcellular location">
    <subcellularLocation>
        <location evidence="1">Mitochondrion outer membrane</location>
        <topology evidence="1">Multi-pass membrane protein</topology>
    </subcellularLocation>
</comment>
<organism evidence="12 13">
    <name type="scientific">Microctonus hyperodae</name>
    <name type="common">Parasitoid wasp</name>
    <dbReference type="NCBI Taxonomy" id="165561"/>
    <lineage>
        <taxon>Eukaryota</taxon>
        <taxon>Metazoa</taxon>
        <taxon>Ecdysozoa</taxon>
        <taxon>Arthropoda</taxon>
        <taxon>Hexapoda</taxon>
        <taxon>Insecta</taxon>
        <taxon>Pterygota</taxon>
        <taxon>Neoptera</taxon>
        <taxon>Endopterygota</taxon>
        <taxon>Hymenoptera</taxon>
        <taxon>Apocrita</taxon>
        <taxon>Ichneumonoidea</taxon>
        <taxon>Braconidae</taxon>
        <taxon>Euphorinae</taxon>
        <taxon>Microctonus</taxon>
    </lineage>
</organism>
<evidence type="ECO:0000256" key="5">
    <source>
        <dbReference type="ARBA" id="ARBA00022787"/>
    </source>
</evidence>
<keyword evidence="13" id="KW-1185">Reference proteome</keyword>
<evidence type="ECO:0000256" key="10">
    <source>
        <dbReference type="RuleBase" id="RU000488"/>
    </source>
</evidence>
<evidence type="ECO:0000256" key="3">
    <source>
        <dbReference type="ARBA" id="ARBA00022692"/>
    </source>
</evidence>
<sequence length="319" mass="36257">MFQPRDTKDERLWSNIAIRMLVNTISHPLEYAKVLIQIGYEPIAPKNTRTLFGKPALALPNIFQYVRYIKSVDGFTGCYRGLVPKLCAYTVSTVTNEKISESFLFTDVFPDMRRNKDEDVDDLPDEQRIAVYKREFIKDVICKIVSIIVSHPLDVITLRTMAQFIGGETKYNGVIHSLVEIYRENGLMGYYSGLAPRLIANIATLALVSSSTYAINKYIVHDRESRGYTSAVMTFLATTVTYPFLVVYHCMAVNNCGLAAGCSPQMPLYSSWIDCWQHLSLNNQLKRGSSLLWRYYTGPQVVINGRVVKLDKANFYSHN</sequence>
<evidence type="ECO:0000256" key="6">
    <source>
        <dbReference type="ARBA" id="ARBA00022989"/>
    </source>
</evidence>
<dbReference type="InterPro" id="IPR023395">
    <property type="entry name" value="MCP_dom_sf"/>
</dbReference>
<dbReference type="PANTHER" id="PTHR10780:SF18">
    <property type="entry name" value="LD43650P"/>
    <property type="match status" value="1"/>
</dbReference>
<keyword evidence="4" id="KW-0677">Repeat</keyword>
<keyword evidence="8 9" id="KW-0472">Membrane</keyword>
<name>A0AA39G522_MICHY</name>
<reference evidence="12" key="2">
    <citation type="submission" date="2023-03" db="EMBL/GenBank/DDBJ databases">
        <authorList>
            <person name="Inwood S.N."/>
            <person name="Skelly J.G."/>
            <person name="Guhlin J."/>
            <person name="Harrop T.W.R."/>
            <person name="Goldson S.G."/>
            <person name="Dearden P.K."/>
        </authorList>
    </citation>
    <scope>NUCLEOTIDE SEQUENCE</scope>
    <source>
        <strain evidence="12">Lincoln</strain>
        <tissue evidence="12">Whole body</tissue>
    </source>
</reference>
<keyword evidence="7" id="KW-0496">Mitochondrion</keyword>
<dbReference type="EMBL" id="JAQQBR010000002">
    <property type="protein sequence ID" value="KAK0181186.1"/>
    <property type="molecule type" value="Genomic_DNA"/>
</dbReference>